<dbReference type="EMBL" id="CP022046">
    <property type="protein sequence ID" value="ASE33179.1"/>
    <property type="molecule type" value="Genomic_DNA"/>
</dbReference>
<proteinExistence type="predicted"/>
<dbReference type="GO" id="GO:0016787">
    <property type="term" value="F:hydrolase activity"/>
    <property type="evidence" value="ECO:0007669"/>
    <property type="project" value="UniProtKB-KW"/>
</dbReference>
<sequence length="188" mass="21632">MNMDKQLYIAHGYTADSKKHWFKWLTEQFEDIDSKILDFPNSSNPVLEDWNKTLLDEVDISSGNNVIVAHSLGVVTVLDYLSRYEGEWNVKGLVLVAGFYEKIPNLNKIDAYMDQTQVDFEKIIKQVPNSVSVIASHDRLVPRHLSERLAERLQSEEVIIQHVGHFCDSDGYTEFPEVAEIVNDMFNK</sequence>
<accession>A0AAI8DFQ1</accession>
<dbReference type="KEGG" id="sscu:CEP64_00765"/>
<organism evidence="1 2">
    <name type="scientific">Mammaliicoccus sciuri</name>
    <name type="common">Staphylococcus sciuri</name>
    <dbReference type="NCBI Taxonomy" id="1296"/>
    <lineage>
        <taxon>Bacteria</taxon>
        <taxon>Bacillati</taxon>
        <taxon>Bacillota</taxon>
        <taxon>Bacilli</taxon>
        <taxon>Bacillales</taxon>
        <taxon>Staphylococcaceae</taxon>
        <taxon>Mammaliicoccus</taxon>
    </lineage>
</organism>
<evidence type="ECO:0000313" key="1">
    <source>
        <dbReference type="EMBL" id="ASE33179.1"/>
    </source>
</evidence>
<dbReference type="PANTHER" id="PTHR15394:SF3">
    <property type="entry name" value="SERINE HYDROLASE RBBP9"/>
    <property type="match status" value="1"/>
</dbReference>
<dbReference type="InterPro" id="IPR010662">
    <property type="entry name" value="RBBP9/YdeN"/>
</dbReference>
<dbReference type="Gene3D" id="3.40.50.1820">
    <property type="entry name" value="alpha/beta hydrolase"/>
    <property type="match status" value="1"/>
</dbReference>
<keyword evidence="1" id="KW-0378">Hydrolase</keyword>
<reference evidence="2" key="1">
    <citation type="submission" date="2017-06" db="EMBL/GenBank/DDBJ databases">
        <title>FDA dAtabase for Regulatory Grade micrObial Sequences (FDA-ARGOS): Supporting development and validation of Infectious Disease Dx tests.</title>
        <authorList>
            <person name="Goldberg B."/>
            <person name="Campos J."/>
            <person name="Tallon L."/>
            <person name="Sadzewicz L."/>
            <person name="Sengamalay N."/>
            <person name="Ott S."/>
            <person name="Godinez A."/>
            <person name="Nagaraj S."/>
            <person name="Vavikolanu K."/>
            <person name="Nadendla S."/>
            <person name="George J."/>
            <person name="Geyer C."/>
            <person name="Sichtig H."/>
        </authorList>
    </citation>
    <scope>NUCLEOTIDE SEQUENCE [LARGE SCALE GENOMIC DNA]</scope>
    <source>
        <strain evidence="2">FDAARGOS_285</strain>
    </source>
</reference>
<dbReference type="InterPro" id="IPR029058">
    <property type="entry name" value="AB_hydrolase_fold"/>
</dbReference>
<dbReference type="Pfam" id="PF06821">
    <property type="entry name" value="Ser_hydrolase"/>
    <property type="match status" value="1"/>
</dbReference>
<protein>
    <submittedName>
        <fullName evidence="1">Serine hydrolase family protein</fullName>
    </submittedName>
</protein>
<evidence type="ECO:0000313" key="2">
    <source>
        <dbReference type="Proteomes" id="UP000197058"/>
    </source>
</evidence>
<dbReference type="SUPFAM" id="SSF53474">
    <property type="entry name" value="alpha/beta-Hydrolases"/>
    <property type="match status" value="1"/>
</dbReference>
<dbReference type="Proteomes" id="UP000197058">
    <property type="component" value="Chromosome"/>
</dbReference>
<name>A0AAI8DFQ1_MAMSC</name>
<gene>
    <name evidence="1" type="ORF">CEP64_00765</name>
</gene>
<dbReference type="PANTHER" id="PTHR15394">
    <property type="entry name" value="SERINE HYDROLASE RBBP9"/>
    <property type="match status" value="1"/>
</dbReference>
<dbReference type="AlphaFoldDB" id="A0AAI8DFQ1"/>